<feature type="compositionally biased region" description="Low complexity" evidence="1">
    <location>
        <begin position="290"/>
        <end position="305"/>
    </location>
</feature>
<feature type="compositionally biased region" description="Low complexity" evidence="1">
    <location>
        <begin position="325"/>
        <end position="344"/>
    </location>
</feature>
<sequence length="435" mass="47893">MVALPDEDGGMFDDYPGVDEHSCQLLGPTALVVQGLMGVLVILSLMYKRHRESPKRPWRIWWFDVSKQVAGQMFVHGVNVLISGIVAHFSSGNACVLYFLNILLDTTLGVAIIYLILHVSTYVLTEKFQLKGFESGKYSNPPSISYWIRQTAVYVFSLTTMKLSVVALFALWPGIFKMGEWLLGFLGPSEAAQVIFTMGLFPIFMNVVQFWLIDSIVKANAQNTSLALPSDTPRSSLGEEEPLFQVDSDDEDDGEAANRPHDIENPPLHTRSLSRGSGRRSRSTDERKLSATSTAISSGSSSPSPKDTELDNQAIALHAYPPNGSASTSPVSSSSSRVSSTSPNPKRRRRSPPPPLHLQPRSPPPPAVNVTPDIHDQAPPDVKGTNTRDEKEWAWDDETVDDWEDGHEDPIADHPQHVGKEVLGRGEAASRMIRT</sequence>
<protein>
    <recommendedName>
        <fullName evidence="5">Vacuolar membrane protein</fullName>
    </recommendedName>
</protein>
<feature type="compositionally biased region" description="Acidic residues" evidence="1">
    <location>
        <begin position="395"/>
        <end position="407"/>
    </location>
</feature>
<evidence type="ECO:0000256" key="2">
    <source>
        <dbReference type="SAM" id="Phobius"/>
    </source>
</evidence>
<dbReference type="PANTHER" id="PTHR31735">
    <property type="entry name" value="VACUOLAR MEMBRANE PROTEIN YPL162C"/>
    <property type="match status" value="1"/>
</dbReference>
<feature type="transmembrane region" description="Helical" evidence="2">
    <location>
        <begin position="69"/>
        <end position="90"/>
    </location>
</feature>
<accession>A0ABP1CXJ8</accession>
<keyword evidence="2" id="KW-0812">Transmembrane</keyword>
<evidence type="ECO:0000313" key="4">
    <source>
        <dbReference type="Proteomes" id="UP001497453"/>
    </source>
</evidence>
<feature type="transmembrane region" description="Helical" evidence="2">
    <location>
        <begin position="96"/>
        <end position="117"/>
    </location>
</feature>
<organism evidence="3 4">
    <name type="scientific">Somion occarium</name>
    <dbReference type="NCBI Taxonomy" id="3059160"/>
    <lineage>
        <taxon>Eukaryota</taxon>
        <taxon>Fungi</taxon>
        <taxon>Dikarya</taxon>
        <taxon>Basidiomycota</taxon>
        <taxon>Agaricomycotina</taxon>
        <taxon>Agaricomycetes</taxon>
        <taxon>Polyporales</taxon>
        <taxon>Cerrenaceae</taxon>
        <taxon>Somion</taxon>
    </lineage>
</organism>
<dbReference type="PANTHER" id="PTHR31735:SF1">
    <property type="entry name" value="VACUOLAR MEMBRANE PROTEIN YPL162C"/>
    <property type="match status" value="1"/>
</dbReference>
<feature type="compositionally biased region" description="Pro residues" evidence="1">
    <location>
        <begin position="352"/>
        <end position="367"/>
    </location>
</feature>
<dbReference type="Pfam" id="PF12400">
    <property type="entry name" value="STIMATE"/>
    <property type="match status" value="1"/>
</dbReference>
<feature type="transmembrane region" description="Helical" evidence="2">
    <location>
        <begin position="192"/>
        <end position="213"/>
    </location>
</feature>
<name>A0ABP1CXJ8_9APHY</name>
<keyword evidence="4" id="KW-1185">Reference proteome</keyword>
<feature type="transmembrane region" description="Helical" evidence="2">
    <location>
        <begin position="152"/>
        <end position="172"/>
    </location>
</feature>
<keyword evidence="2" id="KW-1133">Transmembrane helix</keyword>
<dbReference type="Proteomes" id="UP001497453">
    <property type="component" value="Chromosome 2"/>
</dbReference>
<dbReference type="EMBL" id="OZ037945">
    <property type="protein sequence ID" value="CAL1700366.1"/>
    <property type="molecule type" value="Genomic_DNA"/>
</dbReference>
<proteinExistence type="predicted"/>
<feature type="compositionally biased region" description="Acidic residues" evidence="1">
    <location>
        <begin position="245"/>
        <end position="255"/>
    </location>
</feature>
<evidence type="ECO:0000313" key="3">
    <source>
        <dbReference type="EMBL" id="CAL1700366.1"/>
    </source>
</evidence>
<feature type="transmembrane region" description="Helical" evidence="2">
    <location>
        <begin position="25"/>
        <end position="48"/>
    </location>
</feature>
<evidence type="ECO:0000256" key="1">
    <source>
        <dbReference type="SAM" id="MobiDB-lite"/>
    </source>
</evidence>
<gene>
    <name evidence="3" type="ORF">GFSPODELE1_LOCUS3119</name>
</gene>
<reference evidence="4" key="1">
    <citation type="submission" date="2024-04" db="EMBL/GenBank/DDBJ databases">
        <authorList>
            <person name="Shaw F."/>
            <person name="Minotto A."/>
        </authorList>
    </citation>
    <scope>NUCLEOTIDE SEQUENCE [LARGE SCALE GENOMIC DNA]</scope>
</reference>
<feature type="compositionally biased region" description="Basic and acidic residues" evidence="1">
    <location>
        <begin position="408"/>
        <end position="424"/>
    </location>
</feature>
<keyword evidence="2" id="KW-0472">Membrane</keyword>
<evidence type="ECO:0008006" key="5">
    <source>
        <dbReference type="Google" id="ProtNLM"/>
    </source>
</evidence>
<dbReference type="InterPro" id="IPR022127">
    <property type="entry name" value="STIMATE/YPL162C"/>
</dbReference>
<feature type="region of interest" description="Disordered" evidence="1">
    <location>
        <begin position="245"/>
        <end position="435"/>
    </location>
</feature>